<comment type="caution">
    <text evidence="2">The sequence shown here is derived from an EMBL/GenBank/DDBJ whole genome shotgun (WGS) entry which is preliminary data.</text>
</comment>
<dbReference type="GO" id="GO:0016787">
    <property type="term" value="F:hydrolase activity"/>
    <property type="evidence" value="ECO:0007669"/>
    <property type="project" value="UniProtKB-KW"/>
</dbReference>
<keyword evidence="2" id="KW-0378">Hydrolase</keyword>
<dbReference type="InterPro" id="IPR000073">
    <property type="entry name" value="AB_hydrolase_1"/>
</dbReference>
<dbReference type="InterPro" id="IPR052897">
    <property type="entry name" value="Sec-Metab_Biosynth_Hydrolase"/>
</dbReference>
<dbReference type="PANTHER" id="PTHR37017:SF8">
    <property type="entry name" value="AB HYDROLASE-1 DOMAIN-CONTAINING PROTEIN"/>
    <property type="match status" value="1"/>
</dbReference>
<dbReference type="Proteomes" id="UP000805841">
    <property type="component" value="Unassembled WGS sequence"/>
</dbReference>
<name>A0ABR7Z8J5_9PSED</name>
<evidence type="ECO:0000313" key="3">
    <source>
        <dbReference type="Proteomes" id="UP000805841"/>
    </source>
</evidence>
<evidence type="ECO:0000313" key="2">
    <source>
        <dbReference type="EMBL" id="MBD1601629.1"/>
    </source>
</evidence>
<dbReference type="EMBL" id="JAAOCA010000038">
    <property type="protein sequence ID" value="MBD1601629.1"/>
    <property type="molecule type" value="Genomic_DNA"/>
</dbReference>
<protein>
    <submittedName>
        <fullName evidence="2">Alpha/beta hydrolase</fullName>
    </submittedName>
</protein>
<dbReference type="InterPro" id="IPR029058">
    <property type="entry name" value="AB_hydrolase_fold"/>
</dbReference>
<dbReference type="RefSeq" id="WP_190425230.1">
    <property type="nucleotide sequence ID" value="NZ_JAAOCA010000038.1"/>
</dbReference>
<proteinExistence type="predicted"/>
<keyword evidence="3" id="KW-1185">Reference proteome</keyword>
<sequence>MNNAKVEHPGPLTFVLVHGAWHGGWCWDSVVHQLRALGHKAYAPTLTGLGERSHLLDVKVGLETHIQDVMNVIEYEGLTDVVLVGHSYGGVPAMGAASRCCKALRCLVMLDALVLDHGENVFCHLPPSRVSAHLTNALRFGQGHSIPVPAAKSFGVVSQDHKELIEARCTPHPLKTYEDLLVAPNASGMNVPKIYVYCATPSYEPLARSRARVQARPDWAWTEIATGHNAMMSAPDLLVQKLLDLATGRRRNQPDLEPHSWL</sequence>
<gene>
    <name evidence="2" type="ORF">HAQ05_23420</name>
</gene>
<dbReference type="Gene3D" id="3.40.50.1820">
    <property type="entry name" value="alpha/beta hydrolase"/>
    <property type="match status" value="1"/>
</dbReference>
<accession>A0ABR7Z8J5</accession>
<evidence type="ECO:0000259" key="1">
    <source>
        <dbReference type="Pfam" id="PF12697"/>
    </source>
</evidence>
<feature type="domain" description="AB hydrolase-1" evidence="1">
    <location>
        <begin position="14"/>
        <end position="240"/>
    </location>
</feature>
<dbReference type="SUPFAM" id="SSF53474">
    <property type="entry name" value="alpha/beta-Hydrolases"/>
    <property type="match status" value="1"/>
</dbReference>
<dbReference type="PANTHER" id="PTHR37017">
    <property type="entry name" value="AB HYDROLASE-1 DOMAIN-CONTAINING PROTEIN-RELATED"/>
    <property type="match status" value="1"/>
</dbReference>
<dbReference type="Pfam" id="PF12697">
    <property type="entry name" value="Abhydrolase_6"/>
    <property type="match status" value="1"/>
</dbReference>
<organism evidence="2 3">
    <name type="scientific">Pseudomonas typographi</name>
    <dbReference type="NCBI Taxonomy" id="2715964"/>
    <lineage>
        <taxon>Bacteria</taxon>
        <taxon>Pseudomonadati</taxon>
        <taxon>Pseudomonadota</taxon>
        <taxon>Gammaproteobacteria</taxon>
        <taxon>Pseudomonadales</taxon>
        <taxon>Pseudomonadaceae</taxon>
        <taxon>Pseudomonas</taxon>
    </lineage>
</organism>
<reference evidence="2 3" key="1">
    <citation type="journal article" date="2020" name="Insects">
        <title>Bacteria Belonging to Pseudomonas typographi sp. nov. from the Bark Beetle Ips typographus Have Genomic Potential to Aid in the Host Ecology.</title>
        <authorList>
            <person name="Peral-Aranega E."/>
            <person name="Saati-Santamaria Z."/>
            <person name="Kolarik M."/>
            <person name="Rivas R."/>
            <person name="Garcia-Fraile P."/>
        </authorList>
    </citation>
    <scope>NUCLEOTIDE SEQUENCE [LARGE SCALE GENOMIC DNA]</scope>
    <source>
        <strain evidence="2 3">CA3A</strain>
    </source>
</reference>